<accession>A0ABX1CQR1</accession>
<dbReference type="Proteomes" id="UP000732399">
    <property type="component" value="Unassembled WGS sequence"/>
</dbReference>
<proteinExistence type="predicted"/>
<organism evidence="1 2">
    <name type="scientific">Sphingomonas corticis</name>
    <dbReference type="NCBI Taxonomy" id="2722791"/>
    <lineage>
        <taxon>Bacteria</taxon>
        <taxon>Pseudomonadati</taxon>
        <taxon>Pseudomonadota</taxon>
        <taxon>Alphaproteobacteria</taxon>
        <taxon>Sphingomonadales</taxon>
        <taxon>Sphingomonadaceae</taxon>
        <taxon>Sphingomonas</taxon>
    </lineage>
</organism>
<sequence>MALWDIGFRNIVDVDGQLLAIDADLIDPATLLAKANRPADGPLWLVRAGERLLLQPRQMIRLNQDEVLFFETAEVRQAWEPARLAA</sequence>
<reference evidence="1 2" key="1">
    <citation type="submission" date="2020-03" db="EMBL/GenBank/DDBJ databases">
        <authorList>
            <person name="Wang L."/>
            <person name="He N."/>
            <person name="Li Y."/>
            <person name="Fang Y."/>
            <person name="Zhang F."/>
        </authorList>
    </citation>
    <scope>NUCLEOTIDE SEQUENCE [LARGE SCALE GENOMIC DNA]</scope>
    <source>
        <strain evidence="1 2">36D10-4-7</strain>
    </source>
</reference>
<gene>
    <name evidence="1" type="ORF">HBH26_17060</name>
</gene>
<protein>
    <submittedName>
        <fullName evidence="1">Uncharacterized protein</fullName>
    </submittedName>
</protein>
<dbReference type="RefSeq" id="WP_168135849.1">
    <property type="nucleotide sequence ID" value="NZ_JAAVJH010000015.1"/>
</dbReference>
<evidence type="ECO:0000313" key="2">
    <source>
        <dbReference type="Proteomes" id="UP000732399"/>
    </source>
</evidence>
<comment type="caution">
    <text evidence="1">The sequence shown here is derived from an EMBL/GenBank/DDBJ whole genome shotgun (WGS) entry which is preliminary data.</text>
</comment>
<keyword evidence="2" id="KW-1185">Reference proteome</keyword>
<name>A0ABX1CQR1_9SPHN</name>
<evidence type="ECO:0000313" key="1">
    <source>
        <dbReference type="EMBL" id="NJR80293.1"/>
    </source>
</evidence>
<dbReference type="EMBL" id="JAAVJH010000015">
    <property type="protein sequence ID" value="NJR80293.1"/>
    <property type="molecule type" value="Genomic_DNA"/>
</dbReference>